<gene>
    <name evidence="1" type="ORF">JL111_19390</name>
</gene>
<proteinExistence type="predicted"/>
<evidence type="ECO:0008006" key="3">
    <source>
        <dbReference type="Google" id="ProtNLM"/>
    </source>
</evidence>
<keyword evidence="2" id="KW-1185">Reference proteome</keyword>
<sequence>MKTIAIVSEGITDQVFLEELIFQCVDFEEEPEFVYAQPVRDATHQHTAPHGGWELVFEYCETRFIDAVQANDYAIIQIDTDCGDHPNFALDLSPGGCDKDDETLVRETIDILKRKVGADLLNRFGEKIIFAVCVHSIESWILLCVYGADKKKNSFSHLVRQVGNRDFRKDAQAYEAISQHLRFKNFKLHTDGVGSLAIFITDFVSKVEGCSRREK</sequence>
<reference evidence="1 2" key="1">
    <citation type="submission" date="2021-01" db="EMBL/GenBank/DDBJ databases">
        <title>011410 draft genome.</title>
        <authorList>
            <person name="Lang L."/>
        </authorList>
    </citation>
    <scope>NUCLEOTIDE SEQUENCE [LARGE SCALE GENOMIC DNA]</scope>
    <source>
        <strain evidence="1 2">KCTC 42845</strain>
    </source>
</reference>
<dbReference type="Proteomes" id="UP000644749">
    <property type="component" value="Unassembled WGS sequence"/>
</dbReference>
<name>A0ABS1SA60_9RHOB</name>
<evidence type="ECO:0000313" key="1">
    <source>
        <dbReference type="EMBL" id="MBL3675636.1"/>
    </source>
</evidence>
<organism evidence="1 2">
    <name type="scientific">Paracoccus aerius</name>
    <dbReference type="NCBI Taxonomy" id="1915382"/>
    <lineage>
        <taxon>Bacteria</taxon>
        <taxon>Pseudomonadati</taxon>
        <taxon>Pseudomonadota</taxon>
        <taxon>Alphaproteobacteria</taxon>
        <taxon>Rhodobacterales</taxon>
        <taxon>Paracoccaceae</taxon>
        <taxon>Paracoccus</taxon>
    </lineage>
</organism>
<accession>A0ABS1SA60</accession>
<protein>
    <recommendedName>
        <fullName evidence="3">DUF4276 family protein</fullName>
    </recommendedName>
</protein>
<dbReference type="RefSeq" id="WP_191312960.1">
    <property type="nucleotide sequence ID" value="NZ_BNCL01000036.1"/>
</dbReference>
<comment type="caution">
    <text evidence="1">The sequence shown here is derived from an EMBL/GenBank/DDBJ whole genome shotgun (WGS) entry which is preliminary data.</text>
</comment>
<dbReference type="EMBL" id="JAESHT010000035">
    <property type="protein sequence ID" value="MBL3675636.1"/>
    <property type="molecule type" value="Genomic_DNA"/>
</dbReference>
<evidence type="ECO:0000313" key="2">
    <source>
        <dbReference type="Proteomes" id="UP000644749"/>
    </source>
</evidence>